<evidence type="ECO:0000313" key="1">
    <source>
        <dbReference type="EMBL" id="KKL25331.1"/>
    </source>
</evidence>
<gene>
    <name evidence="1" type="ORF">LCGC14_2406410</name>
</gene>
<comment type="caution">
    <text evidence="1">The sequence shown here is derived from an EMBL/GenBank/DDBJ whole genome shotgun (WGS) entry which is preliminary data.</text>
</comment>
<name>A0A0F9E649_9ZZZZ</name>
<dbReference type="AlphaFoldDB" id="A0A0F9E649"/>
<proteinExistence type="predicted"/>
<accession>A0A0F9E649</accession>
<dbReference type="EMBL" id="LAZR01036254">
    <property type="protein sequence ID" value="KKL25331.1"/>
    <property type="molecule type" value="Genomic_DNA"/>
</dbReference>
<feature type="non-terminal residue" evidence="1">
    <location>
        <position position="65"/>
    </location>
</feature>
<reference evidence="1" key="1">
    <citation type="journal article" date="2015" name="Nature">
        <title>Complex archaea that bridge the gap between prokaryotes and eukaryotes.</title>
        <authorList>
            <person name="Spang A."/>
            <person name="Saw J.H."/>
            <person name="Jorgensen S.L."/>
            <person name="Zaremba-Niedzwiedzka K."/>
            <person name="Martijn J."/>
            <person name="Lind A.E."/>
            <person name="van Eijk R."/>
            <person name="Schleper C."/>
            <person name="Guy L."/>
            <person name="Ettema T.J."/>
        </authorList>
    </citation>
    <scope>NUCLEOTIDE SEQUENCE</scope>
</reference>
<protein>
    <submittedName>
        <fullName evidence="1">Uncharacterized protein</fullName>
    </submittedName>
</protein>
<organism evidence="1">
    <name type="scientific">marine sediment metagenome</name>
    <dbReference type="NCBI Taxonomy" id="412755"/>
    <lineage>
        <taxon>unclassified sequences</taxon>
        <taxon>metagenomes</taxon>
        <taxon>ecological metagenomes</taxon>
    </lineage>
</organism>
<sequence>MGQLWDNYFNRRDGTWDDLYKFIEDSVGVSSEPHLRIAQQLRELAKKTFREHRRILQRAVAEGDD</sequence>